<name>A0AAD5MBC7_PYTIN</name>
<keyword evidence="5" id="KW-0808">Transferase</keyword>
<evidence type="ECO:0000256" key="10">
    <source>
        <dbReference type="ARBA" id="ARBA00058049"/>
    </source>
</evidence>
<dbReference type="EC" id="2.1.1.282" evidence="3"/>
<dbReference type="Gene3D" id="2.120.10.80">
    <property type="entry name" value="Kelch-type beta propeller"/>
    <property type="match status" value="2"/>
</dbReference>
<dbReference type="Gene3D" id="3.40.50.150">
    <property type="entry name" value="Vaccinia Virus protein VP39"/>
    <property type="match status" value="1"/>
</dbReference>
<sequence length="1399" mass="152488">MSRYATTAFDQFKRESLRKLREFEDKSPKGSVDAPIVDLIRAINEHPHYVTSSSCSGRIALFCGVGAGGDESGGDHHVITKGGKWLVAEHATVTLPQVRAALALAAQPAPKQEQPLNSQRLVLFKHEPFILHVVCRDVDAAQALLQCGLACGFRESGIVVGNKKIMCAIRTTANAMEIPLGRSPAELLVDDAYLAWIVDVANEKFEVNRRRTDQFSAAFRARLVDAPAVAAAPHRRSSVTLRATRALDQDGAPLQRLGHTALAFDDDALFVFGGQGQTSSGTASRLADIVCVASDGRVTAVDAAGETPAARMHHSAVRIQDEMVIFGGRAGPMKSFNDVHAFNVRTRTWRVVHTEGEAPAPRWKHVSLAVGSVLYVHGGRDATSVFDDLFALDMSASKPSWCRLEAGSSHLQRFDHVAGVVNGRRLVFWGGLESLEETGAVDASVCAIFDTTTQQWTETPIKNPTAGPPLGLVAAAACVVDDLHLVVCGGTSAHAAASTSGASRSASTELRALNTSTMEWQSLGVVSVDSDAPVALVNATCSWLPSRSALRCVGGGVQCFGFGQCYSTPVDCELVVVDKTSKGPAPQPRLQTSTATADEDQRSPSNNIESAATSQALGVLAEKREVKSVKTLLERLNVYDKTRRVHVVPSRDGHFLLPVTAAFVSSQAARAELAALELVADEDAYANKFGKAVGANRNDTICATIKRFAQQHALPAALLTAIPERYEFVGDVLLVPRDTFVEAAWAPFADAMWAAVCSASTPRLSRVARKAFIDPGEKRQSHVELLYVDTAALAASTFTHRPEVPGWVQVRENGITYGWDLTRVMFSSGNVTEKARMAKIGCHGETIVDLFCGIGYYVLPFLVHGGAAHVHACEWNPDSVAALRFNLERNHVAHKCTVYEGDNQKSAPTIGAVADRVNLGLLPTSEKAWPLAVQVLKPAGGWMHVHDNVATEDRERWEKHVVDSISALAEAHGRRWRVSCEHVERVKSYAPKVYHLVADIRYPPMLVKGTVVSRRVNVPRKDPTPKPWLSALGVAALGMVAWSSASGGAKMEADTSEPRLQYSQVVETLREQVSEFRTILKSSESRVPKGFPIQKIAVSRMHAPNGVSTIRIEFLCPAFVDQEAILGRFLQNLHRSNAIDRRIEVISTPNTTEGDKKPSIVESYDQPSVNYMYANGHGSFQFLRDPSLHGNKGTKFVFYKDEYLTQSEVNAVVEAYKEIYSYPNVHAFFKHDRDQGRRRMLADRGQRGSSSNGPVGSKDEAIQQLQSLGIDVFEPSDSEDSLNWDSLAGYDDVKLEIEDTVVLALQNPDLYDQIARKTRCRYESNRPRAVLFEGPPGTGKTLSARIIAQQAGIPMIHIPIESVVSKWYGDSEKKMSAIFDACEKFDVMQSNSLPKTSVN</sequence>
<evidence type="ECO:0000313" key="15">
    <source>
        <dbReference type="Proteomes" id="UP001209570"/>
    </source>
</evidence>
<dbReference type="Gene3D" id="3.40.50.300">
    <property type="entry name" value="P-loop containing nucleotide triphosphate hydrolases"/>
    <property type="match status" value="1"/>
</dbReference>
<protein>
    <recommendedName>
        <fullName evidence="11">tRNA wybutosine-synthesizing protein 3</fullName>
        <ecNumber evidence="3">2.1.1.282</ecNumber>
        <ecNumber evidence="2">2.5.1.114</ecNumber>
    </recommendedName>
</protein>
<evidence type="ECO:0000256" key="2">
    <source>
        <dbReference type="ARBA" id="ARBA00012265"/>
    </source>
</evidence>
<dbReference type="PANTHER" id="PTHR23245">
    <property type="entry name" value="TRNA METHYLTRANSFERASE"/>
    <property type="match status" value="1"/>
</dbReference>
<dbReference type="FunFam" id="3.30.1960.10:FF:000003">
    <property type="entry name" value="tRNA methyltransferase"/>
    <property type="match status" value="1"/>
</dbReference>
<keyword evidence="6" id="KW-0949">S-adenosyl-L-methionine</keyword>
<evidence type="ECO:0000256" key="12">
    <source>
        <dbReference type="SAM" id="MobiDB-lite"/>
    </source>
</evidence>
<feature type="compositionally biased region" description="Basic and acidic residues" evidence="12">
    <location>
        <begin position="1236"/>
        <end position="1246"/>
    </location>
</feature>
<evidence type="ECO:0000256" key="9">
    <source>
        <dbReference type="ARBA" id="ARBA00049400"/>
    </source>
</evidence>
<dbReference type="GO" id="GO:0031591">
    <property type="term" value="P:wybutosine biosynthetic process"/>
    <property type="evidence" value="ECO:0007669"/>
    <property type="project" value="TreeGrafter"/>
</dbReference>
<dbReference type="PANTHER" id="PTHR23245:SF25">
    <property type="entry name" value="TRNA WYBUTOSINE-SYNTHESIZING PROTEIN 2 HOMOLOG"/>
    <property type="match status" value="1"/>
</dbReference>
<keyword evidence="7" id="KW-0819">tRNA processing</keyword>
<dbReference type="InterPro" id="IPR003959">
    <property type="entry name" value="ATPase_AAA_core"/>
</dbReference>
<evidence type="ECO:0000256" key="3">
    <source>
        <dbReference type="ARBA" id="ARBA00012750"/>
    </source>
</evidence>
<dbReference type="EMBL" id="JAKCXM010000126">
    <property type="protein sequence ID" value="KAJ0401521.1"/>
    <property type="molecule type" value="Genomic_DNA"/>
</dbReference>
<dbReference type="SUPFAM" id="SSF53335">
    <property type="entry name" value="S-adenosyl-L-methionine-dependent methyltransferases"/>
    <property type="match status" value="1"/>
</dbReference>
<keyword evidence="4" id="KW-0489">Methyltransferase</keyword>
<dbReference type="Gene3D" id="3.30.1960.10">
    <property type="entry name" value="tRNA wybutosine-synthesizing-like"/>
    <property type="match status" value="1"/>
</dbReference>
<dbReference type="EC" id="2.5.1.114" evidence="2"/>
<evidence type="ECO:0000313" key="14">
    <source>
        <dbReference type="EMBL" id="KAJ0401521.1"/>
    </source>
</evidence>
<dbReference type="Pfam" id="PF00004">
    <property type="entry name" value="AAA"/>
    <property type="match status" value="1"/>
</dbReference>
<dbReference type="SUPFAM" id="SSF52540">
    <property type="entry name" value="P-loop containing nucleoside triphosphate hydrolases"/>
    <property type="match status" value="1"/>
</dbReference>
<comment type="caution">
    <text evidence="14">The sequence shown here is derived from an EMBL/GenBank/DDBJ whole genome shotgun (WGS) entry which is preliminary data.</text>
</comment>
<dbReference type="InterPro" id="IPR056744">
    <property type="entry name" value="TRM5/TYW2-like_N"/>
</dbReference>
<dbReference type="FunFam" id="3.40.50.150:FF:000131">
    <property type="entry name" value="tRNA wybutosine-synthesizing protein 2/3/4"/>
    <property type="match status" value="1"/>
</dbReference>
<dbReference type="GO" id="GO:0005737">
    <property type="term" value="C:cytoplasm"/>
    <property type="evidence" value="ECO:0007669"/>
    <property type="project" value="TreeGrafter"/>
</dbReference>
<dbReference type="InterPro" id="IPR036602">
    <property type="entry name" value="tRNA_yW-synthesising-like_sf"/>
</dbReference>
<comment type="catalytic activity">
    <reaction evidence="9">
        <text>4-demethylwyosine(37) in tRNA(Phe) + S-adenosyl-L-methionine = 4-demethyl-7-[(3S)-3-amino-3-carboxypropyl]wyosine(37) in tRNA(Phe) + S-methyl-5'-thioadenosine + H(+)</text>
        <dbReference type="Rhea" id="RHEA:36355"/>
        <dbReference type="Rhea" id="RHEA-COMP:10164"/>
        <dbReference type="Rhea" id="RHEA-COMP:10378"/>
        <dbReference type="ChEBI" id="CHEBI:15378"/>
        <dbReference type="ChEBI" id="CHEBI:17509"/>
        <dbReference type="ChEBI" id="CHEBI:59789"/>
        <dbReference type="ChEBI" id="CHEBI:64315"/>
        <dbReference type="ChEBI" id="CHEBI:73550"/>
        <dbReference type="EC" id="2.5.1.114"/>
    </reaction>
</comment>
<dbReference type="SUPFAM" id="SSF117281">
    <property type="entry name" value="Kelch motif"/>
    <property type="match status" value="1"/>
</dbReference>
<evidence type="ECO:0000256" key="8">
    <source>
        <dbReference type="ARBA" id="ARBA00049202"/>
    </source>
</evidence>
<dbReference type="InterPro" id="IPR003827">
    <property type="entry name" value="tRNA_yW-synthesising"/>
</dbReference>
<dbReference type="GO" id="GO:0030488">
    <property type="term" value="P:tRNA methylation"/>
    <property type="evidence" value="ECO:0007669"/>
    <property type="project" value="TreeGrafter"/>
</dbReference>
<feature type="region of interest" description="Disordered" evidence="12">
    <location>
        <begin position="581"/>
        <end position="609"/>
    </location>
</feature>
<dbReference type="InterPro" id="IPR027417">
    <property type="entry name" value="P-loop_NTPase"/>
</dbReference>
<dbReference type="GO" id="GO:0008175">
    <property type="term" value="F:tRNA methyltransferase activity"/>
    <property type="evidence" value="ECO:0007669"/>
    <property type="project" value="TreeGrafter"/>
</dbReference>
<dbReference type="GO" id="GO:0005524">
    <property type="term" value="F:ATP binding"/>
    <property type="evidence" value="ECO:0007669"/>
    <property type="project" value="InterPro"/>
</dbReference>
<evidence type="ECO:0000259" key="13">
    <source>
        <dbReference type="PROSITE" id="PS51684"/>
    </source>
</evidence>
<organism evidence="14 15">
    <name type="scientific">Pythium insidiosum</name>
    <name type="common">Pythiosis disease agent</name>
    <dbReference type="NCBI Taxonomy" id="114742"/>
    <lineage>
        <taxon>Eukaryota</taxon>
        <taxon>Sar</taxon>
        <taxon>Stramenopiles</taxon>
        <taxon>Oomycota</taxon>
        <taxon>Peronosporomycetes</taxon>
        <taxon>Pythiales</taxon>
        <taxon>Pythiaceae</taxon>
        <taxon>Pythium</taxon>
    </lineage>
</organism>
<dbReference type="Proteomes" id="UP001209570">
    <property type="component" value="Unassembled WGS sequence"/>
</dbReference>
<dbReference type="GO" id="GO:0102522">
    <property type="term" value="F:tRNA 4-demethylwyosine alpha-amino-alpha-carboxypropyltransferase activity"/>
    <property type="evidence" value="ECO:0007669"/>
    <property type="project" value="UniProtKB-EC"/>
</dbReference>
<evidence type="ECO:0000256" key="7">
    <source>
        <dbReference type="ARBA" id="ARBA00022694"/>
    </source>
</evidence>
<dbReference type="GO" id="GO:0016887">
    <property type="term" value="F:ATP hydrolysis activity"/>
    <property type="evidence" value="ECO:0007669"/>
    <property type="project" value="InterPro"/>
</dbReference>
<dbReference type="Pfam" id="PF02676">
    <property type="entry name" value="TYW3"/>
    <property type="match status" value="1"/>
</dbReference>
<dbReference type="InterPro" id="IPR056743">
    <property type="entry name" value="TRM5-TYW2-like_MTfase"/>
</dbReference>
<dbReference type="SUPFAM" id="SSF111278">
    <property type="entry name" value="SSo0622-like"/>
    <property type="match status" value="1"/>
</dbReference>
<proteinExistence type="predicted"/>
<dbReference type="CDD" id="cd02440">
    <property type="entry name" value="AdoMet_MTases"/>
    <property type="match status" value="1"/>
</dbReference>
<evidence type="ECO:0000256" key="4">
    <source>
        <dbReference type="ARBA" id="ARBA00022603"/>
    </source>
</evidence>
<dbReference type="InterPro" id="IPR015915">
    <property type="entry name" value="Kelch-typ_b-propeller"/>
</dbReference>
<dbReference type="Pfam" id="PF24681">
    <property type="entry name" value="Kelch_KLHDC2_KLHL20_DRC7"/>
    <property type="match status" value="1"/>
</dbReference>
<reference evidence="14" key="1">
    <citation type="submission" date="2021-12" db="EMBL/GenBank/DDBJ databases">
        <title>Prjna785345.</title>
        <authorList>
            <person name="Rujirawat T."/>
            <person name="Krajaejun T."/>
        </authorList>
    </citation>
    <scope>NUCLEOTIDE SEQUENCE</scope>
    <source>
        <strain evidence="14">Pi057C3</strain>
    </source>
</reference>
<evidence type="ECO:0000256" key="11">
    <source>
        <dbReference type="ARBA" id="ARBA00069229"/>
    </source>
</evidence>
<dbReference type="PROSITE" id="PS51684">
    <property type="entry name" value="SAM_MT_TRM5_TYW2"/>
    <property type="match status" value="1"/>
</dbReference>
<comment type="function">
    <text evidence="10">S-adenosyl-L-methionine-dependent methyltransferase that acts as a component of the wybutosine biosynthesis pathway. Wybutosine is a hyper modified guanosine with a tricyclic base found at the 3'-position adjacent to the anticodon of eukaryotic phenylalanine tRNA. Probably methylates N-4 position of wybutosine-86 to produce wybutosine-72.</text>
</comment>
<dbReference type="InterPro" id="IPR029063">
    <property type="entry name" value="SAM-dependent_MTases_sf"/>
</dbReference>
<dbReference type="Gene3D" id="3.30.300.110">
    <property type="entry name" value="Met-10+ protein-like domains"/>
    <property type="match status" value="1"/>
</dbReference>
<dbReference type="InterPro" id="IPR030382">
    <property type="entry name" value="MeTrfase_TRM5/TYW2"/>
</dbReference>
<dbReference type="Pfam" id="PF02475">
    <property type="entry name" value="TRM5-TYW2_MTfase"/>
    <property type="match status" value="1"/>
</dbReference>
<evidence type="ECO:0000256" key="5">
    <source>
        <dbReference type="ARBA" id="ARBA00022679"/>
    </source>
</evidence>
<feature type="region of interest" description="Disordered" evidence="12">
    <location>
        <begin position="1236"/>
        <end position="1258"/>
    </location>
</feature>
<evidence type="ECO:0000256" key="6">
    <source>
        <dbReference type="ARBA" id="ARBA00022691"/>
    </source>
</evidence>
<evidence type="ECO:0000256" key="1">
    <source>
        <dbReference type="ARBA" id="ARBA00004797"/>
    </source>
</evidence>
<feature type="domain" description="SAM-dependent methyltransferase TRM5/TYW2-type" evidence="13">
    <location>
        <begin position="726"/>
        <end position="1004"/>
    </location>
</feature>
<comment type="catalytic activity">
    <reaction evidence="8">
        <text>4-demethyl-7-[(3S)-3-amino-3-carboxypropyl]wyosine(37) in tRNA(Phe) + S-adenosyl-L-methionine = 7-[(3S)-3-amino-3-carboxypropyl]wyosine(37) in tRNA(Phe) + S-adenosyl-L-homocysteine + H(+)</text>
        <dbReference type="Rhea" id="RHEA:36635"/>
        <dbReference type="Rhea" id="RHEA-COMP:10378"/>
        <dbReference type="Rhea" id="RHEA-COMP:10379"/>
        <dbReference type="ChEBI" id="CHEBI:15378"/>
        <dbReference type="ChEBI" id="CHEBI:57856"/>
        <dbReference type="ChEBI" id="CHEBI:59789"/>
        <dbReference type="ChEBI" id="CHEBI:73543"/>
        <dbReference type="ChEBI" id="CHEBI:73550"/>
        <dbReference type="EC" id="2.1.1.282"/>
    </reaction>
</comment>
<dbReference type="Pfam" id="PF25133">
    <property type="entry name" value="TYW2_N_2"/>
    <property type="match status" value="1"/>
</dbReference>
<keyword evidence="15" id="KW-1185">Reference proteome</keyword>
<accession>A0AAD5MBC7</accession>
<gene>
    <name evidence="14" type="ORF">P43SY_009381</name>
</gene>
<comment type="pathway">
    <text evidence="1">tRNA modification; wybutosine-tRNA(Phe) biosynthesis.</text>
</comment>